<proteinExistence type="predicted"/>
<accession>A1ZK72</accession>
<reference evidence="1 2" key="1">
    <citation type="submission" date="2007-01" db="EMBL/GenBank/DDBJ databases">
        <authorList>
            <person name="Haygood M."/>
            <person name="Podell S."/>
            <person name="Anderson C."/>
            <person name="Hopkinson B."/>
            <person name="Roe K."/>
            <person name="Barbeau K."/>
            <person name="Gaasterland T."/>
            <person name="Ferriera S."/>
            <person name="Johnson J."/>
            <person name="Kravitz S."/>
            <person name="Beeson K."/>
            <person name="Sutton G."/>
            <person name="Rogers Y.-H."/>
            <person name="Friedman R."/>
            <person name="Frazier M."/>
            <person name="Venter J.C."/>
        </authorList>
    </citation>
    <scope>NUCLEOTIDE SEQUENCE [LARGE SCALE GENOMIC DNA]</scope>
    <source>
        <strain evidence="1 2">ATCC 23134</strain>
    </source>
</reference>
<protein>
    <submittedName>
        <fullName evidence="1">Uncharacterized protein</fullName>
    </submittedName>
</protein>
<keyword evidence="2" id="KW-1185">Reference proteome</keyword>
<organism evidence="1 2">
    <name type="scientific">Microscilla marina ATCC 23134</name>
    <dbReference type="NCBI Taxonomy" id="313606"/>
    <lineage>
        <taxon>Bacteria</taxon>
        <taxon>Pseudomonadati</taxon>
        <taxon>Bacteroidota</taxon>
        <taxon>Cytophagia</taxon>
        <taxon>Cytophagales</taxon>
        <taxon>Microscillaceae</taxon>
        <taxon>Microscilla</taxon>
    </lineage>
</organism>
<sequence length="40" mass="4485">MNLLVSSFLPFQINIWVTLITKHALPAFVFSGIPSIHFNA</sequence>
<comment type="caution">
    <text evidence="1">The sequence shown here is derived from an EMBL/GenBank/DDBJ whole genome shotgun (WGS) entry which is preliminary data.</text>
</comment>
<dbReference type="Proteomes" id="UP000004095">
    <property type="component" value="Unassembled WGS sequence"/>
</dbReference>
<name>A1ZK72_MICM2</name>
<dbReference type="AlphaFoldDB" id="A1ZK72"/>
<evidence type="ECO:0000313" key="1">
    <source>
        <dbReference type="EMBL" id="EAY29098.1"/>
    </source>
</evidence>
<dbReference type="EMBL" id="AAWS01000012">
    <property type="protein sequence ID" value="EAY29098.1"/>
    <property type="molecule type" value="Genomic_DNA"/>
</dbReference>
<evidence type="ECO:0000313" key="2">
    <source>
        <dbReference type="Proteomes" id="UP000004095"/>
    </source>
</evidence>
<gene>
    <name evidence="1" type="ORF">M23134_02289</name>
</gene>